<protein>
    <recommendedName>
        <fullName evidence="3 14">Zona pellucida sperm-binding protein 3</fullName>
    </recommendedName>
</protein>
<keyword evidence="13" id="KW-0325">Glycoprotein</keyword>
<evidence type="ECO:0000256" key="13">
    <source>
        <dbReference type="ARBA" id="ARBA00023180"/>
    </source>
</evidence>
<evidence type="ECO:0000256" key="11">
    <source>
        <dbReference type="ARBA" id="ARBA00023136"/>
    </source>
</evidence>
<comment type="function">
    <text evidence="14">Component of the zona pellucida, an extracellular matrix surrounding oocytes which mediates sperm binding, induction of the acrosome reaction and prevents post-fertilization polyspermy. The zona pellucida is composed of 3 to 4 glycoproteins, ZP1, ZP2, ZP3, and ZP4. ZP3 is essential for sperm binding and zona matrix formation.</text>
</comment>
<dbReference type="Pfam" id="PF23344">
    <property type="entry name" value="ZP-N"/>
    <property type="match status" value="1"/>
</dbReference>
<dbReference type="InterPro" id="IPR042235">
    <property type="entry name" value="ZP-C_dom"/>
</dbReference>
<dbReference type="FunFam" id="2.60.40.4100:FF:000002">
    <property type="entry name" value="Zona pellucida sperm-binding protein 3"/>
    <property type="match status" value="1"/>
</dbReference>
<accession>A0A8C5MDH0</accession>
<evidence type="ECO:0000256" key="12">
    <source>
        <dbReference type="ARBA" id="ARBA00023157"/>
    </source>
</evidence>
<organism evidence="16 17">
    <name type="scientific">Leptobrachium leishanense</name>
    <name type="common">Leishan spiny toad</name>
    <dbReference type="NCBI Taxonomy" id="445787"/>
    <lineage>
        <taxon>Eukaryota</taxon>
        <taxon>Metazoa</taxon>
        <taxon>Chordata</taxon>
        <taxon>Craniata</taxon>
        <taxon>Vertebrata</taxon>
        <taxon>Euteleostomi</taxon>
        <taxon>Amphibia</taxon>
        <taxon>Batrachia</taxon>
        <taxon>Anura</taxon>
        <taxon>Pelobatoidea</taxon>
        <taxon>Megophryidae</taxon>
        <taxon>Leptobrachium</taxon>
    </lineage>
</organism>
<sequence>MGQWVTWSVRLLIMLVFSSYLVASIDDLTKNRRQSDSWWWNAPQSQPETGWGTSRINVGVVGQSRQLPVSSQHPINVRCMEDMMVVTVQTDLYGTGKLVKALDLTLGPRFCRPSSQSTTTVIFQQPLQDCGNTLQMSSDWLIYSTMLTYNPTPSRNSPIIRTNAAVVPIQCYYPRHGNVSSNAIKPTWLPFSSTISAEERLSFSLKLMTDDWSGPRTSTVFQLGDFFHIEASVDTRNHVPMKVFIDRCVATLSPDVTSSPSYDIIAQNGCLMDGKQDDASSAFRSPRPTPDRLQFTVDAFRFIGSDNSMIYITCNLRAAAQNQVPNPLNKACSFSKTRNLWTDLEGPGPGDICSCCDSGNCLSAGQSRGLFGWHRQVKRGAASGPSEQEQKLARLGLLLVVGADRSQTHALTQEYILVELWVLVAIITLSLLVVVGLGIVAGVLFKKHQPKLVQK</sequence>
<name>A0A8C5MDH0_9ANUR</name>
<keyword evidence="5 14" id="KW-0964">Secreted</keyword>
<dbReference type="GO" id="GO:2000344">
    <property type="term" value="P:positive regulation of acrosome reaction"/>
    <property type="evidence" value="ECO:0007669"/>
    <property type="project" value="UniProtKB-UniRule"/>
</dbReference>
<comment type="PTM">
    <text evidence="14">Proteolytically cleaved before the transmembrane segment to yield the secreted ectodomain incorporated in the zona pellucida.</text>
</comment>
<dbReference type="PANTHER" id="PTHR11576:SF2">
    <property type="entry name" value="ZONA PELLUCIDA SPERM-BINDING PROTEIN 3"/>
    <property type="match status" value="1"/>
</dbReference>
<feature type="chain" id="PRO_5034541582" description="Zona pellucida sperm-binding protein 3" evidence="14">
    <location>
        <begin position="24"/>
        <end position="455"/>
    </location>
</feature>
<dbReference type="InterPro" id="IPR048290">
    <property type="entry name" value="ZP_chr"/>
</dbReference>
<keyword evidence="17" id="KW-1185">Reference proteome</keyword>
<reference evidence="16" key="2">
    <citation type="submission" date="2025-09" db="UniProtKB">
        <authorList>
            <consortium name="Ensembl"/>
        </authorList>
    </citation>
    <scope>IDENTIFICATION</scope>
</reference>
<dbReference type="GO" id="GO:0035805">
    <property type="term" value="C:egg coat"/>
    <property type="evidence" value="ECO:0007669"/>
    <property type="project" value="UniProtKB-SubCell"/>
</dbReference>
<evidence type="ECO:0000313" key="17">
    <source>
        <dbReference type="Proteomes" id="UP000694569"/>
    </source>
</evidence>
<comment type="subcellular location">
    <subcellularLocation>
        <location evidence="1">Secreted</location>
        <location evidence="1">Extracellular space</location>
        <location evidence="1">Extracellular matrix</location>
    </subcellularLocation>
    <subcellularLocation>
        <location evidence="14">Zona pellucida</location>
    </subcellularLocation>
    <subcellularLocation>
        <location evidence="14">Cell membrane</location>
        <topology evidence="14">Single-pass type I membrane protein</topology>
    </subcellularLocation>
</comment>
<dbReference type="Proteomes" id="UP000694569">
    <property type="component" value="Unplaced"/>
</dbReference>
<dbReference type="AlphaFoldDB" id="A0A8C5MDH0"/>
<evidence type="ECO:0000256" key="10">
    <source>
        <dbReference type="ARBA" id="ARBA00022989"/>
    </source>
</evidence>
<keyword evidence="12 14" id="KW-1015">Disulfide bond</keyword>
<dbReference type="Ensembl" id="ENSLLET00000010846.1">
    <property type="protein sequence ID" value="ENSLLEP00000010438.1"/>
    <property type="gene ID" value="ENSLLEG00000006665.1"/>
</dbReference>
<feature type="domain" description="ZP" evidence="15">
    <location>
        <begin position="78"/>
        <end position="339"/>
    </location>
</feature>
<evidence type="ECO:0000256" key="5">
    <source>
        <dbReference type="ARBA" id="ARBA00022525"/>
    </source>
</evidence>
<evidence type="ECO:0000256" key="3">
    <source>
        <dbReference type="ARBA" id="ARBA00017980"/>
    </source>
</evidence>
<dbReference type="InterPro" id="IPR017977">
    <property type="entry name" value="ZP_dom_CS"/>
</dbReference>
<dbReference type="GO" id="GO:0005886">
    <property type="term" value="C:plasma membrane"/>
    <property type="evidence" value="ECO:0007669"/>
    <property type="project" value="UniProtKB-SubCell"/>
</dbReference>
<feature type="signal peptide" evidence="14">
    <location>
        <begin position="1"/>
        <end position="23"/>
    </location>
</feature>
<dbReference type="Pfam" id="PF00100">
    <property type="entry name" value="Zona_pellucida"/>
    <property type="match status" value="1"/>
</dbReference>
<comment type="domain">
    <text evidence="14">The ZP domain is involved in the polymerization of the ZP proteins to form the zona pellucida.</text>
</comment>
<keyword evidence="6 14" id="KW-0272">Extracellular matrix</keyword>
<evidence type="ECO:0000256" key="2">
    <source>
        <dbReference type="ARBA" id="ARBA00006735"/>
    </source>
</evidence>
<proteinExistence type="inferred from homology"/>
<keyword evidence="11 14" id="KW-0472">Membrane</keyword>
<dbReference type="InterPro" id="IPR055356">
    <property type="entry name" value="ZP-N"/>
</dbReference>
<keyword evidence="7 14" id="KW-0165">Cleavage on pair of basic residues</keyword>
<dbReference type="GO" id="GO:0007339">
    <property type="term" value="P:binding of sperm to zona pellucida"/>
    <property type="evidence" value="ECO:0007669"/>
    <property type="project" value="UniProtKB-UniRule"/>
</dbReference>
<evidence type="ECO:0000256" key="4">
    <source>
        <dbReference type="ARBA" id="ARBA00022475"/>
    </source>
</evidence>
<dbReference type="PROSITE" id="PS00682">
    <property type="entry name" value="ZP_1"/>
    <property type="match status" value="1"/>
</dbReference>
<dbReference type="OrthoDB" id="8880842at2759"/>
<dbReference type="Gene3D" id="2.60.40.4100">
    <property type="entry name" value="Zona pellucida, ZP-C domain"/>
    <property type="match status" value="1"/>
</dbReference>
<dbReference type="SMART" id="SM00241">
    <property type="entry name" value="ZP"/>
    <property type="match status" value="1"/>
</dbReference>
<dbReference type="InterPro" id="IPR001507">
    <property type="entry name" value="ZP_dom"/>
</dbReference>
<feature type="transmembrane region" description="Helical" evidence="14">
    <location>
        <begin position="420"/>
        <end position="445"/>
    </location>
</feature>
<keyword evidence="10 14" id="KW-1133">Transmembrane helix</keyword>
<evidence type="ECO:0000256" key="8">
    <source>
        <dbReference type="ARBA" id="ARBA00022692"/>
    </source>
</evidence>
<evidence type="ECO:0000256" key="14">
    <source>
        <dbReference type="RuleBase" id="RU367066"/>
    </source>
</evidence>
<dbReference type="GO" id="GO:0032190">
    <property type="term" value="F:acrosin binding"/>
    <property type="evidence" value="ECO:0007669"/>
    <property type="project" value="TreeGrafter"/>
</dbReference>
<dbReference type="FunFam" id="2.60.40.3210:FF:000001">
    <property type="entry name" value="Zona pellucida sperm-binding protein 3"/>
    <property type="match status" value="1"/>
</dbReference>
<reference evidence="16" key="1">
    <citation type="submission" date="2025-08" db="UniProtKB">
        <authorList>
            <consortium name="Ensembl"/>
        </authorList>
    </citation>
    <scope>IDENTIFICATION</scope>
</reference>
<keyword evidence="9 14" id="KW-0732">Signal</keyword>
<dbReference type="Gene3D" id="2.60.40.3210">
    <property type="entry name" value="Zona pellucida, ZP-N domain"/>
    <property type="match status" value="1"/>
</dbReference>
<evidence type="ECO:0000259" key="15">
    <source>
        <dbReference type="PROSITE" id="PS51034"/>
    </source>
</evidence>
<dbReference type="PRINTS" id="PR00023">
    <property type="entry name" value="ZPELLUCIDA"/>
</dbReference>
<evidence type="ECO:0000256" key="9">
    <source>
        <dbReference type="ARBA" id="ARBA00022729"/>
    </source>
</evidence>
<dbReference type="InterPro" id="IPR055355">
    <property type="entry name" value="ZP-C"/>
</dbReference>
<keyword evidence="4 14" id="KW-1003">Cell membrane</keyword>
<dbReference type="GeneTree" id="ENSGT01030000234567"/>
<dbReference type="GO" id="GO:0035803">
    <property type="term" value="P:egg coat formation"/>
    <property type="evidence" value="ECO:0007669"/>
    <property type="project" value="UniProtKB-UniRule"/>
</dbReference>
<dbReference type="PROSITE" id="PS51034">
    <property type="entry name" value="ZP_2"/>
    <property type="match status" value="1"/>
</dbReference>
<evidence type="ECO:0000256" key="7">
    <source>
        <dbReference type="ARBA" id="ARBA00022685"/>
    </source>
</evidence>
<keyword evidence="8 14" id="KW-0812">Transmembrane</keyword>
<comment type="similarity">
    <text evidence="2 14">Belongs to the ZP domain family. ZPC subfamily.</text>
</comment>
<dbReference type="GO" id="GO:0035804">
    <property type="term" value="F:structural constituent of egg coat"/>
    <property type="evidence" value="ECO:0007669"/>
    <property type="project" value="UniProtKB-UniRule"/>
</dbReference>
<dbReference type="PANTHER" id="PTHR11576">
    <property type="entry name" value="ZONA PELLUCIDA SPERM-BINDING PROTEIN 3"/>
    <property type="match status" value="1"/>
</dbReference>
<evidence type="ECO:0000313" key="16">
    <source>
        <dbReference type="Ensembl" id="ENSLLEP00000010438.1"/>
    </source>
</evidence>
<evidence type="ECO:0000256" key="6">
    <source>
        <dbReference type="ARBA" id="ARBA00022530"/>
    </source>
</evidence>
<evidence type="ECO:0000256" key="1">
    <source>
        <dbReference type="ARBA" id="ARBA00004498"/>
    </source>
</evidence>